<dbReference type="OrthoDB" id="9804993at2"/>
<keyword evidence="2" id="KW-1185">Reference proteome</keyword>
<name>A0A1A9S0G7_9NEIS</name>
<organism evidence="1 2">
    <name type="scientific">Eikenella longinqua</name>
    <dbReference type="NCBI Taxonomy" id="1795827"/>
    <lineage>
        <taxon>Bacteria</taxon>
        <taxon>Pseudomonadati</taxon>
        <taxon>Pseudomonadota</taxon>
        <taxon>Betaproteobacteria</taxon>
        <taxon>Neisseriales</taxon>
        <taxon>Neisseriaceae</taxon>
        <taxon>Eikenella</taxon>
    </lineage>
</organism>
<comment type="caution">
    <text evidence="1">The sequence shown here is derived from an EMBL/GenBank/DDBJ whole genome shotgun (WGS) entry which is preliminary data.</text>
</comment>
<dbReference type="Gene3D" id="3.40.50.1820">
    <property type="entry name" value="alpha/beta hydrolase"/>
    <property type="match status" value="1"/>
</dbReference>
<dbReference type="PANTHER" id="PTHR15394">
    <property type="entry name" value="SERINE HYDROLASE RBBP9"/>
    <property type="match status" value="1"/>
</dbReference>
<dbReference type="RefSeq" id="WP_067590448.1">
    <property type="nucleotide sequence ID" value="NZ_LXSL01000012.1"/>
</dbReference>
<dbReference type="Proteomes" id="UP000077885">
    <property type="component" value="Unassembled WGS sequence"/>
</dbReference>
<dbReference type="PANTHER" id="PTHR15394:SF3">
    <property type="entry name" value="SERINE HYDROLASE RBBP9"/>
    <property type="match status" value="1"/>
</dbReference>
<gene>
    <name evidence="1" type="ORF">A7P95_02110</name>
</gene>
<evidence type="ECO:0000313" key="1">
    <source>
        <dbReference type="EMBL" id="OAM30818.1"/>
    </source>
</evidence>
<dbReference type="InterPro" id="IPR029058">
    <property type="entry name" value="AB_hydrolase_fold"/>
</dbReference>
<accession>A0A1A9S0G7</accession>
<dbReference type="Pfam" id="PF06821">
    <property type="entry name" value="Ser_hydrolase"/>
    <property type="match status" value="1"/>
</dbReference>
<dbReference type="STRING" id="1795827.A7P95_02110"/>
<dbReference type="SUPFAM" id="SSF53474">
    <property type="entry name" value="alpha/beta-Hydrolases"/>
    <property type="match status" value="1"/>
</dbReference>
<dbReference type="InterPro" id="IPR010662">
    <property type="entry name" value="RBBP9/YdeN"/>
</dbReference>
<evidence type="ECO:0008006" key="3">
    <source>
        <dbReference type="Google" id="ProtNLM"/>
    </source>
</evidence>
<reference evidence="2" key="1">
    <citation type="submission" date="2016-05" db="EMBL/GenBank/DDBJ databases">
        <title>Draft genome of Corynebacterium afermentans subsp. afermentans LCDC 88199T.</title>
        <authorList>
            <person name="Bernier A.-M."/>
            <person name="Bernard K."/>
        </authorList>
    </citation>
    <scope>NUCLEOTIDE SEQUENCE [LARGE SCALE GENOMIC DNA]</scope>
    <source>
        <strain evidence="2">NML02-A-017</strain>
    </source>
</reference>
<sequence length="230" mass="25028">MNRRQFCLTAALALSACALPRAKQTARTQRAFIIHGWGATPDDHWFARLSAGLKARGYNVDVPALPDSRHADFQAWQRTLAEHIGMPQPDDLFIAHSLGNISLLHYLSHTRPPEIGGLVLVSGFAGKLPRLPEIEGYSIDRYVGQARLDLPAVRRMTANIACIISANDPIVAPAESMKLANALGARVITVPDAGHFLASDGFTELPQAWQALDGFANKAVLRIRPQPKAT</sequence>
<dbReference type="PROSITE" id="PS51257">
    <property type="entry name" value="PROKAR_LIPOPROTEIN"/>
    <property type="match status" value="1"/>
</dbReference>
<evidence type="ECO:0000313" key="2">
    <source>
        <dbReference type="Proteomes" id="UP000077885"/>
    </source>
</evidence>
<dbReference type="EMBL" id="LXSL01000012">
    <property type="protein sequence ID" value="OAM30818.1"/>
    <property type="molecule type" value="Genomic_DNA"/>
</dbReference>
<proteinExistence type="predicted"/>
<dbReference type="AlphaFoldDB" id="A0A1A9S0G7"/>
<dbReference type="GO" id="GO:0016787">
    <property type="term" value="F:hydrolase activity"/>
    <property type="evidence" value="ECO:0007669"/>
    <property type="project" value="InterPro"/>
</dbReference>
<protein>
    <recommendedName>
        <fullName evidence="3">Esterase</fullName>
    </recommendedName>
</protein>